<reference evidence="2 3" key="1">
    <citation type="submission" date="2023-07" db="EMBL/GenBank/DDBJ databases">
        <title>The novel representative of Negativicutes class, Anaeroselena agilis gen. nov. sp. nov.</title>
        <authorList>
            <person name="Prokofeva M.I."/>
            <person name="Elcheninov A.G."/>
            <person name="Klyukina A."/>
            <person name="Kublanov I.V."/>
            <person name="Frolov E.N."/>
            <person name="Podosokorskaya O.A."/>
        </authorList>
    </citation>
    <scope>NUCLEOTIDE SEQUENCE [LARGE SCALE GENOMIC DNA]</scope>
    <source>
        <strain evidence="2 3">4137-cl</strain>
    </source>
</reference>
<dbReference type="Proteomes" id="UP001254848">
    <property type="component" value="Unassembled WGS sequence"/>
</dbReference>
<dbReference type="PANTHER" id="PTHR37423:SF2">
    <property type="entry name" value="MEMBRANE-BOUND LYTIC MUREIN TRANSGLYCOSYLASE C"/>
    <property type="match status" value="1"/>
</dbReference>
<dbReference type="Gene3D" id="1.10.530.10">
    <property type="match status" value="1"/>
</dbReference>
<dbReference type="PANTHER" id="PTHR37423">
    <property type="entry name" value="SOLUBLE LYTIC MUREIN TRANSGLYCOSYLASE-RELATED"/>
    <property type="match status" value="1"/>
</dbReference>
<organism evidence="2 3">
    <name type="scientific">Anaeroselena agilis</name>
    <dbReference type="NCBI Taxonomy" id="3063788"/>
    <lineage>
        <taxon>Bacteria</taxon>
        <taxon>Bacillati</taxon>
        <taxon>Bacillota</taxon>
        <taxon>Negativicutes</taxon>
        <taxon>Acetonemataceae</taxon>
        <taxon>Anaeroselena</taxon>
    </lineage>
</organism>
<proteinExistence type="predicted"/>
<sequence>MVWYLLLALLAAETALYFAAGWAAGVCRQAARRDFNAAAGRWREVDKVPFAGLINLYAREEGVSAAMVAAIIRAESSFQPRAVSRAGAAGLMQIIPGTWREVNGRIRACSGRHEGECGPGCYFDPELNIRIGTAYFAALVRQYRGDLVLALAAYNAGPGAVDRCGGVPPYPETQEYVARVMAYWHEFAGLQVPAGGGAAENWEAARRAAAWGAAATAALAVWTALRLLRRHRSWRWR</sequence>
<dbReference type="SUPFAM" id="SSF53955">
    <property type="entry name" value="Lysozyme-like"/>
    <property type="match status" value="1"/>
</dbReference>
<dbReference type="InterPro" id="IPR008258">
    <property type="entry name" value="Transglycosylase_SLT_dom_1"/>
</dbReference>
<evidence type="ECO:0000259" key="1">
    <source>
        <dbReference type="Pfam" id="PF01464"/>
    </source>
</evidence>
<protein>
    <submittedName>
        <fullName evidence="2">Lytic transglycosylase domain-containing protein</fullName>
    </submittedName>
</protein>
<accession>A0ABU3P165</accession>
<dbReference type="InterPro" id="IPR023346">
    <property type="entry name" value="Lysozyme-like_dom_sf"/>
</dbReference>
<keyword evidence="3" id="KW-1185">Reference proteome</keyword>
<dbReference type="EMBL" id="JAUOZS010000001">
    <property type="protein sequence ID" value="MDT8902788.1"/>
    <property type="molecule type" value="Genomic_DNA"/>
</dbReference>
<dbReference type="Pfam" id="PF01464">
    <property type="entry name" value="SLT"/>
    <property type="match status" value="1"/>
</dbReference>
<evidence type="ECO:0000313" key="2">
    <source>
        <dbReference type="EMBL" id="MDT8902788.1"/>
    </source>
</evidence>
<comment type="caution">
    <text evidence="2">The sequence shown here is derived from an EMBL/GenBank/DDBJ whole genome shotgun (WGS) entry which is preliminary data.</text>
</comment>
<feature type="domain" description="Transglycosylase SLT" evidence="1">
    <location>
        <begin position="54"/>
        <end position="163"/>
    </location>
</feature>
<dbReference type="CDD" id="cd16896">
    <property type="entry name" value="LT_Slt70-like"/>
    <property type="match status" value="1"/>
</dbReference>
<name>A0ABU3P165_9FIRM</name>
<gene>
    <name evidence="2" type="ORF">Q4T40_16225</name>
</gene>
<evidence type="ECO:0000313" key="3">
    <source>
        <dbReference type="Proteomes" id="UP001254848"/>
    </source>
</evidence>
<dbReference type="RefSeq" id="WP_413781261.1">
    <property type="nucleotide sequence ID" value="NZ_JAUOZS010000001.1"/>
</dbReference>